<dbReference type="InterPro" id="IPR051156">
    <property type="entry name" value="Mito/Outer_Membr_Metalloprot"/>
</dbReference>
<evidence type="ECO:0000256" key="6">
    <source>
        <dbReference type="RuleBase" id="RU003983"/>
    </source>
</evidence>
<reference evidence="10 11" key="1">
    <citation type="journal article" date="2018" name="Front. Microbiol.">
        <title>Phylogeny of Vibrio vulnificus from the Analysis of the Core-Genome: Implications for Intra-Species Taxonomy.</title>
        <authorList>
            <person name="Roig F.J."/>
            <person name="Gonzalez-Candelas F."/>
            <person name="Sanjuan E."/>
            <person name="Fouz B."/>
            <person name="Feil E.J."/>
            <person name="Llorens C."/>
            <person name="Baker-Austin C."/>
            <person name="Oliver J.D."/>
            <person name="Danin-Poleg Y."/>
            <person name="Gibas C.J."/>
            <person name="Kashi Y."/>
            <person name="Gulig P.A."/>
            <person name="Morrison S.S."/>
            <person name="Amaro C."/>
        </authorList>
    </citation>
    <scope>NUCLEOTIDE SEQUENCE [LARGE SCALE GENOMIC DNA]</scope>
    <source>
        <strain evidence="10 11">CECT4608</strain>
    </source>
</reference>
<dbReference type="GO" id="GO:0004222">
    <property type="term" value="F:metalloendopeptidase activity"/>
    <property type="evidence" value="ECO:0007669"/>
    <property type="project" value="InterPro"/>
</dbReference>
<proteinExistence type="inferred from homology"/>
<feature type="transmembrane region" description="Helical" evidence="7">
    <location>
        <begin position="93"/>
        <end position="114"/>
    </location>
</feature>
<keyword evidence="3 6" id="KW-0378">Hydrolase</keyword>
<comment type="caution">
    <text evidence="10">The sequence shown here is derived from an EMBL/GenBank/DDBJ whole genome shotgun (WGS) entry which is preliminary data.</text>
</comment>
<evidence type="ECO:0000256" key="5">
    <source>
        <dbReference type="ARBA" id="ARBA00023049"/>
    </source>
</evidence>
<evidence type="ECO:0000256" key="3">
    <source>
        <dbReference type="ARBA" id="ARBA00022801"/>
    </source>
</evidence>
<evidence type="ECO:0000256" key="7">
    <source>
        <dbReference type="SAM" id="Phobius"/>
    </source>
</evidence>
<dbReference type="RefSeq" id="WP_072612449.1">
    <property type="nucleotide sequence ID" value="NZ_CP015512.1"/>
</dbReference>
<sequence>MRIFGTAFPPRSSERCEAEIDTSQPHLLALHVNGEIFSADYHYLHISEPVGRLPVRISFPNGWVFVTEPSTALSKWLGFHKKQSFVDRMEGNIPAWILSAMVCLAVIAGCYYYLLPWGSQKIAESLPDSLSIAVGEQVLDSLDLQLEPSQLPEEQQSAIRQRVQQFAQVLPELPYDIKVEFRSMPEGANAFALPGGTIVLLDELVALAQTQQQLDSIILHEMGHVHHRHMMKQVVHSTILSVAVSLITGESSGIVDNLAGVGVFIVSNGQSREAETQADLYAKKAMKQIYGTSEPLAEMFELFQTQEMMDIPEWFSSHPNFSERIQAAREE</sequence>
<evidence type="ECO:0000259" key="8">
    <source>
        <dbReference type="Pfam" id="PF01435"/>
    </source>
</evidence>
<protein>
    <submittedName>
        <fullName evidence="10">Zn-dependent protease</fullName>
    </submittedName>
</protein>
<dbReference type="GO" id="GO:0016020">
    <property type="term" value="C:membrane"/>
    <property type="evidence" value="ECO:0007669"/>
    <property type="project" value="TreeGrafter"/>
</dbReference>
<dbReference type="InterPro" id="IPR001915">
    <property type="entry name" value="Peptidase_M48"/>
</dbReference>
<dbReference type="Pfam" id="PF01435">
    <property type="entry name" value="Peptidase_M48"/>
    <property type="match status" value="1"/>
</dbReference>
<keyword evidence="1 6" id="KW-0645">Protease</keyword>
<dbReference type="PANTHER" id="PTHR22726">
    <property type="entry name" value="METALLOENDOPEPTIDASE OMA1"/>
    <property type="match status" value="1"/>
</dbReference>
<gene>
    <name evidence="10" type="ORF">CRN52_04945</name>
</gene>
<evidence type="ECO:0000313" key="11">
    <source>
        <dbReference type="Proteomes" id="UP000237466"/>
    </source>
</evidence>
<keyword evidence="4 6" id="KW-0862">Zinc</keyword>
<dbReference type="GO" id="GO:0051603">
    <property type="term" value="P:proteolysis involved in protein catabolic process"/>
    <property type="evidence" value="ECO:0007669"/>
    <property type="project" value="TreeGrafter"/>
</dbReference>
<dbReference type="AlphaFoldDB" id="A0A1W6M6Y6"/>
<comment type="cofactor">
    <cofactor evidence="6">
        <name>Zn(2+)</name>
        <dbReference type="ChEBI" id="CHEBI:29105"/>
    </cofactor>
    <text evidence="6">Binds 1 zinc ion per subunit.</text>
</comment>
<evidence type="ECO:0000259" key="9">
    <source>
        <dbReference type="Pfam" id="PF23368"/>
    </source>
</evidence>
<keyword evidence="5 6" id="KW-0482">Metalloprotease</keyword>
<dbReference type="Pfam" id="PF23368">
    <property type="entry name" value="DUF7092"/>
    <property type="match status" value="1"/>
</dbReference>
<feature type="domain" description="Peptidase M48" evidence="8">
    <location>
        <begin position="156"/>
        <end position="330"/>
    </location>
</feature>
<accession>A0A1W6M6Y6</accession>
<keyword evidence="7" id="KW-0812">Transmembrane</keyword>
<dbReference type="CDD" id="cd07332">
    <property type="entry name" value="M48C_Oma1_like"/>
    <property type="match status" value="1"/>
</dbReference>
<keyword evidence="2" id="KW-0479">Metal-binding</keyword>
<dbReference type="Gene3D" id="3.30.2010.10">
    <property type="entry name" value="Metalloproteases ('zincins'), catalytic domain"/>
    <property type="match status" value="1"/>
</dbReference>
<dbReference type="PANTHER" id="PTHR22726:SF1">
    <property type="entry name" value="METALLOENDOPEPTIDASE OMA1, MITOCHONDRIAL"/>
    <property type="match status" value="1"/>
</dbReference>
<keyword evidence="7" id="KW-0472">Membrane</keyword>
<feature type="domain" description="DUF7092" evidence="9">
    <location>
        <begin position="3"/>
        <end position="78"/>
    </location>
</feature>
<dbReference type="Proteomes" id="UP000237466">
    <property type="component" value="Unassembled WGS sequence"/>
</dbReference>
<comment type="similarity">
    <text evidence="6">Belongs to the peptidase M48 family.</text>
</comment>
<dbReference type="InterPro" id="IPR055518">
    <property type="entry name" value="DUF7092"/>
</dbReference>
<keyword evidence="7" id="KW-1133">Transmembrane helix</keyword>
<dbReference type="EMBL" id="PDGH01000051">
    <property type="protein sequence ID" value="POB49310.1"/>
    <property type="molecule type" value="Genomic_DNA"/>
</dbReference>
<evidence type="ECO:0000313" key="10">
    <source>
        <dbReference type="EMBL" id="POB49310.1"/>
    </source>
</evidence>
<dbReference type="GO" id="GO:0046872">
    <property type="term" value="F:metal ion binding"/>
    <property type="evidence" value="ECO:0007669"/>
    <property type="project" value="UniProtKB-KW"/>
</dbReference>
<evidence type="ECO:0000256" key="4">
    <source>
        <dbReference type="ARBA" id="ARBA00022833"/>
    </source>
</evidence>
<evidence type="ECO:0000256" key="1">
    <source>
        <dbReference type="ARBA" id="ARBA00022670"/>
    </source>
</evidence>
<name>A0A1W6M6Y6_VIBVL</name>
<evidence type="ECO:0000256" key="2">
    <source>
        <dbReference type="ARBA" id="ARBA00022723"/>
    </source>
</evidence>
<organism evidence="10 11">
    <name type="scientific">Vibrio vulnificus</name>
    <dbReference type="NCBI Taxonomy" id="672"/>
    <lineage>
        <taxon>Bacteria</taxon>
        <taxon>Pseudomonadati</taxon>
        <taxon>Pseudomonadota</taxon>
        <taxon>Gammaproteobacteria</taxon>
        <taxon>Vibrionales</taxon>
        <taxon>Vibrionaceae</taxon>
        <taxon>Vibrio</taxon>
    </lineage>
</organism>